<feature type="compositionally biased region" description="Acidic residues" evidence="3">
    <location>
        <begin position="190"/>
        <end position="202"/>
    </location>
</feature>
<dbReference type="GO" id="GO:0005730">
    <property type="term" value="C:nucleolus"/>
    <property type="evidence" value="ECO:0007669"/>
    <property type="project" value="InterPro"/>
</dbReference>
<evidence type="ECO:0000313" key="6">
    <source>
        <dbReference type="Proteomes" id="UP001279734"/>
    </source>
</evidence>
<feature type="signal peptide" evidence="4">
    <location>
        <begin position="1"/>
        <end position="18"/>
    </location>
</feature>
<feature type="region of interest" description="Disordered" evidence="3">
    <location>
        <begin position="124"/>
        <end position="202"/>
    </location>
</feature>
<feature type="chain" id="PRO_5042149034" evidence="4">
    <location>
        <begin position="19"/>
        <end position="505"/>
    </location>
</feature>
<evidence type="ECO:0000256" key="2">
    <source>
        <dbReference type="ARBA" id="ARBA00023242"/>
    </source>
</evidence>
<organism evidence="5 6">
    <name type="scientific">Nepenthes gracilis</name>
    <name type="common">Slender pitcher plant</name>
    <dbReference type="NCBI Taxonomy" id="150966"/>
    <lineage>
        <taxon>Eukaryota</taxon>
        <taxon>Viridiplantae</taxon>
        <taxon>Streptophyta</taxon>
        <taxon>Embryophyta</taxon>
        <taxon>Tracheophyta</taxon>
        <taxon>Spermatophyta</taxon>
        <taxon>Magnoliopsida</taxon>
        <taxon>eudicotyledons</taxon>
        <taxon>Gunneridae</taxon>
        <taxon>Pentapetalae</taxon>
        <taxon>Caryophyllales</taxon>
        <taxon>Nepenthaceae</taxon>
        <taxon>Nepenthes</taxon>
    </lineage>
</organism>
<keyword evidence="2" id="KW-0539">Nucleus</keyword>
<dbReference type="InterPro" id="IPR007015">
    <property type="entry name" value="DNA_pol_V/MYBBP1A"/>
</dbReference>
<comment type="subcellular location">
    <subcellularLocation>
        <location evidence="1">Nucleus</location>
    </subcellularLocation>
</comment>
<feature type="compositionally biased region" description="Acidic residues" evidence="3">
    <location>
        <begin position="155"/>
        <end position="176"/>
    </location>
</feature>
<accession>A0AAD3RVH8</accession>
<comment type="caution">
    <text evidence="5">The sequence shown here is derived from an EMBL/GenBank/DDBJ whole genome shotgun (WGS) entry which is preliminary data.</text>
</comment>
<dbReference type="Pfam" id="PF04931">
    <property type="entry name" value="DNA_pol_phi"/>
    <property type="match status" value="2"/>
</dbReference>
<dbReference type="PANTHER" id="PTHR13213">
    <property type="entry name" value="MYB-BINDING PROTEIN 1A FAMILY MEMBER"/>
    <property type="match status" value="1"/>
</dbReference>
<reference evidence="5" key="1">
    <citation type="submission" date="2023-05" db="EMBL/GenBank/DDBJ databases">
        <title>Nepenthes gracilis genome sequencing.</title>
        <authorList>
            <person name="Fukushima K."/>
        </authorList>
    </citation>
    <scope>NUCLEOTIDE SEQUENCE</scope>
    <source>
        <strain evidence="5">SING2019-196</strain>
    </source>
</reference>
<dbReference type="AlphaFoldDB" id="A0AAD3RVH8"/>
<keyword evidence="6" id="KW-1185">Reference proteome</keyword>
<evidence type="ECO:0000256" key="1">
    <source>
        <dbReference type="ARBA" id="ARBA00004123"/>
    </source>
</evidence>
<dbReference type="Proteomes" id="UP001279734">
    <property type="component" value="Unassembled WGS sequence"/>
</dbReference>
<dbReference type="EMBL" id="BSYO01000001">
    <property type="protein sequence ID" value="GMG98666.1"/>
    <property type="molecule type" value="Genomic_DNA"/>
</dbReference>
<name>A0AAD3RVH8_NEPGR</name>
<dbReference type="GO" id="GO:0006355">
    <property type="term" value="P:regulation of DNA-templated transcription"/>
    <property type="evidence" value="ECO:0007669"/>
    <property type="project" value="InterPro"/>
</dbReference>
<evidence type="ECO:0000313" key="5">
    <source>
        <dbReference type="EMBL" id="GMG98666.1"/>
    </source>
</evidence>
<evidence type="ECO:0000256" key="3">
    <source>
        <dbReference type="SAM" id="MobiDB-lite"/>
    </source>
</evidence>
<evidence type="ECO:0000256" key="4">
    <source>
        <dbReference type="SAM" id="SignalP"/>
    </source>
</evidence>
<protein>
    <submittedName>
        <fullName evidence="5">Uncharacterized protein</fullName>
    </submittedName>
</protein>
<feature type="compositionally biased region" description="Basic and acidic residues" evidence="3">
    <location>
        <begin position="124"/>
        <end position="141"/>
    </location>
</feature>
<sequence length="505" mass="57316">MDVLVGTLLSLLVQSSVPMLFSVEQVLRCFRNDVTDEGLPRILQVIGKDWKPARRKDSNNHDDDCVDDLQNIEEVEEYDEAEMHETGESSNGKTDDSEAGFRFCNVLTDDEVLQVLRAITKDVDPSSDKDVDHDNEVKDSNANDGNDDNVLQGTEEAEGSTEAEMDETGENSDEMADNSKTAVSDKDASDEASNDSDEGMDDDAMFNMEADIARAFQERRGQTGSETAHSQLVLFKHRVLSLLEIYLNENPGKPQVLMIYSNLVKAFANPHTTEVNEQLVQRIWGVLQKKIFKMKDYPKGEVVQLSTLKPLLENNLRLALRPSKKKIIPANLPKKQQSSEALVAYFGTKKSRLRFGFLKEIFKRRPWIGQPLFGLLLSKCGDAKLKFRQIEALELLLEILLGSDPDAVKRILESRLAEICRLTKHLATHLPEKQSRRAEVKKFCSKVSQIVSNHGMAKSIVTTPETRCSYYWRVSIWKRQQGREQTSLKLQTQWPIMLFFLCRQC</sequence>
<gene>
    <name evidence="5" type="ORF">Nepgr_000506</name>
</gene>
<dbReference type="GO" id="GO:0003677">
    <property type="term" value="F:DNA binding"/>
    <property type="evidence" value="ECO:0007669"/>
    <property type="project" value="InterPro"/>
</dbReference>
<dbReference type="PANTHER" id="PTHR13213:SF2">
    <property type="entry name" value="MYB-BINDING PROTEIN 1A"/>
    <property type="match status" value="1"/>
</dbReference>
<feature type="compositionally biased region" description="Polar residues" evidence="3">
    <location>
        <begin position="142"/>
        <end position="152"/>
    </location>
</feature>
<proteinExistence type="predicted"/>
<keyword evidence="4" id="KW-0732">Signal</keyword>